<comment type="similarity">
    <text evidence="1">Belongs to the peptidase S58 family.</text>
</comment>
<comment type="caution">
    <text evidence="2">The sequence shown here is derived from an EMBL/GenBank/DDBJ whole genome shotgun (WGS) entry which is preliminary data.</text>
</comment>
<dbReference type="InterPro" id="IPR005321">
    <property type="entry name" value="Peptidase_S58_DmpA"/>
</dbReference>
<dbReference type="Pfam" id="PF03576">
    <property type="entry name" value="Peptidase_S58"/>
    <property type="match status" value="1"/>
</dbReference>
<dbReference type="EMBL" id="AFNU02000006">
    <property type="protein sequence ID" value="ERJ12031.1"/>
    <property type="molecule type" value="Genomic_DNA"/>
</dbReference>
<dbReference type="eggNOG" id="COG3191">
    <property type="taxonomic scope" value="Bacteria"/>
</dbReference>
<dbReference type="OrthoDB" id="9770388at2"/>
<evidence type="ECO:0000313" key="2">
    <source>
        <dbReference type="EMBL" id="ERJ12031.1"/>
    </source>
</evidence>
<dbReference type="Gene3D" id="3.60.70.12">
    <property type="entry name" value="L-amino peptidase D-ALA esterase/amidase"/>
    <property type="match status" value="1"/>
</dbReference>
<sequence length="346" mass="38027">MFNQKRIRDYGVTIGRLKTGHRNAISDVPGVMVGHATINNQKDSKTGVTAILPHTGNLFKEKLVSANYIINGFGKSIGLVQIDELGQIETPILLTNTLNVGKVSDALIEYMLKDNEDIGITTGTINPIVCECNDAYLNSARARYVEKHHVLEALMNAKEEFLEGDIGAGKGMKCYGYKGGIGTSSRIVTVNDNNYTVGILVLSNFGKKEDLIINGKTNSSANIDHEQERGSIIFIVATDAPLSSRQLKRVIKRVEVGLHRTGSYMGNGSGEVAVGFTTANRVNHYEHNESTSLKVWNESKIDLLFRAVAESTEEAILNSMITAETVIGRDDHKLESLKYHIDKYLK</sequence>
<dbReference type="InParanoid" id="U2EB74"/>
<name>U2EB74_9MOLU</name>
<protein>
    <submittedName>
        <fullName evidence="2">Secondary metabolites biosynthesi protein</fullName>
    </submittedName>
</protein>
<evidence type="ECO:0000313" key="3">
    <source>
        <dbReference type="Proteomes" id="UP000005707"/>
    </source>
</evidence>
<dbReference type="CDD" id="cd02253">
    <property type="entry name" value="DmpA"/>
    <property type="match status" value="1"/>
</dbReference>
<accession>U2EB74</accession>
<proteinExistence type="inferred from homology"/>
<dbReference type="PANTHER" id="PTHR36512:SF3">
    <property type="entry name" value="BLR5678 PROTEIN"/>
    <property type="match status" value="1"/>
</dbReference>
<keyword evidence="3" id="KW-1185">Reference proteome</keyword>
<evidence type="ECO:0000256" key="1">
    <source>
        <dbReference type="ARBA" id="ARBA00007068"/>
    </source>
</evidence>
<dbReference type="PANTHER" id="PTHR36512">
    <property type="entry name" value="D-AMINOPEPTIDASE"/>
    <property type="match status" value="1"/>
</dbReference>
<reference evidence="2 3" key="1">
    <citation type="journal article" date="2011" name="J. Bacteriol.">
        <title>Genome sequence of Haloplasma contractile, an unusual contractile bacterium from a deep-sea anoxic brine lake.</title>
        <authorList>
            <person name="Antunes A."/>
            <person name="Alam I."/>
            <person name="El Dorry H."/>
            <person name="Siam R."/>
            <person name="Robertson A."/>
            <person name="Bajic V.B."/>
            <person name="Stingl U."/>
        </authorList>
    </citation>
    <scope>NUCLEOTIDE SEQUENCE [LARGE SCALE GENOMIC DNA]</scope>
    <source>
        <strain evidence="2 3">SSD-17B</strain>
    </source>
</reference>
<organism evidence="2 3">
    <name type="scientific">Haloplasma contractile SSD-17B</name>
    <dbReference type="NCBI Taxonomy" id="1033810"/>
    <lineage>
        <taxon>Bacteria</taxon>
        <taxon>Bacillati</taxon>
        <taxon>Mycoplasmatota</taxon>
        <taxon>Mollicutes</taxon>
        <taxon>Haloplasmatales</taxon>
        <taxon>Haloplasmataceae</taxon>
        <taxon>Haloplasma</taxon>
    </lineage>
</organism>
<dbReference type="Proteomes" id="UP000005707">
    <property type="component" value="Unassembled WGS sequence"/>
</dbReference>
<reference evidence="2 3" key="2">
    <citation type="journal article" date="2013" name="PLoS ONE">
        <title>INDIGO - INtegrated Data Warehouse of MIcrobial GenOmes with Examples from the Red Sea Extremophiles.</title>
        <authorList>
            <person name="Alam I."/>
            <person name="Antunes A."/>
            <person name="Kamau A.A."/>
            <person name="Ba Alawi W."/>
            <person name="Kalkatawi M."/>
            <person name="Stingl U."/>
            <person name="Bajic V.B."/>
        </authorList>
    </citation>
    <scope>NUCLEOTIDE SEQUENCE [LARGE SCALE GENOMIC DNA]</scope>
    <source>
        <strain evidence="2 3">SSD-17B</strain>
    </source>
</reference>
<dbReference type="STRING" id="1033810.HLPCO_001945"/>
<gene>
    <name evidence="2" type="ORF">HLPCO_001945</name>
</gene>
<dbReference type="RefSeq" id="WP_008827362.1">
    <property type="nucleotide sequence ID" value="NZ_AFNU02000006.1"/>
</dbReference>
<dbReference type="GO" id="GO:0004177">
    <property type="term" value="F:aminopeptidase activity"/>
    <property type="evidence" value="ECO:0007669"/>
    <property type="project" value="TreeGrafter"/>
</dbReference>
<dbReference type="AlphaFoldDB" id="U2EB74"/>
<dbReference type="InterPro" id="IPR016117">
    <property type="entry name" value="ArgJ-like_dom_sf"/>
</dbReference>
<dbReference type="SUPFAM" id="SSF56266">
    <property type="entry name" value="DmpA/ArgJ-like"/>
    <property type="match status" value="1"/>
</dbReference>